<dbReference type="AlphaFoldDB" id="A0A084WUX2"/>
<dbReference type="EMBL" id="KE525423">
    <property type="protein sequence ID" value="KFB54016.1"/>
    <property type="molecule type" value="Genomic_DNA"/>
</dbReference>
<sequence length="445" mass="49480">MLGSDSTSSFLHHNPCSCNDRKQRVDDAANGSFALENVRAMPTPRSKANEKGQANAKPNTRMRSSRSVRNSSRIRSPVGLVDATQKTRATMAKAPLQQPVAEMERKPTVVSTIWTTHHTTTSGYSQNGIDAYPEKKRRRNAGIPDGIAAATITAVSFKMKEMKEIYDSIITSTASGPLGATKVSTMPQSKTITTTAVAAAATRDLYRQRCHRPQRRQRSARHFDPPAARTTCRLERLKAVDKVSKTGSAQDLGTRYATGHFKPPSGQHIERACNTDEVSRNCLIAPVDSESIFPPARICDRGEADSTPGRYCSDDPEPSKTTQRFTGQRTTRTKPRGSWPKGRITRAITSRDGEVHRAHVQLTSLTTIERLAGKRTRLSLSHKSADLAVTRGPVLLDPCLRYSVTLHRYQLIGVNDLWRSRYVRLQRERSFSCSRNAKEEARKRL</sequence>
<evidence type="ECO:0000313" key="3">
    <source>
        <dbReference type="EnsemblMetazoa" id="ASIC022273-PA"/>
    </source>
</evidence>
<protein>
    <submittedName>
        <fullName evidence="2 3">Uncharacterized protein</fullName>
    </submittedName>
</protein>
<gene>
    <name evidence="2" type="ORF">ZHAS_00022273</name>
</gene>
<reference evidence="3" key="2">
    <citation type="submission" date="2020-05" db="UniProtKB">
        <authorList>
            <consortium name="EnsemblMetazoa"/>
        </authorList>
    </citation>
    <scope>IDENTIFICATION</scope>
</reference>
<reference evidence="2 4" key="1">
    <citation type="journal article" date="2014" name="BMC Genomics">
        <title>Genome sequence of Anopheles sinensis provides insight into genetics basis of mosquito competence for malaria parasites.</title>
        <authorList>
            <person name="Zhou D."/>
            <person name="Zhang D."/>
            <person name="Ding G."/>
            <person name="Shi L."/>
            <person name="Hou Q."/>
            <person name="Ye Y."/>
            <person name="Xu Y."/>
            <person name="Zhou H."/>
            <person name="Xiong C."/>
            <person name="Li S."/>
            <person name="Yu J."/>
            <person name="Hong S."/>
            <person name="Yu X."/>
            <person name="Zou P."/>
            <person name="Chen C."/>
            <person name="Chang X."/>
            <person name="Wang W."/>
            <person name="Lv Y."/>
            <person name="Sun Y."/>
            <person name="Ma L."/>
            <person name="Shen B."/>
            <person name="Zhu C."/>
        </authorList>
    </citation>
    <scope>NUCLEOTIDE SEQUENCE [LARGE SCALE GENOMIC DNA]</scope>
</reference>
<name>A0A084WUX2_ANOSI</name>
<dbReference type="EnsemblMetazoa" id="ASIC022273-RA">
    <property type="protein sequence ID" value="ASIC022273-PA"/>
    <property type="gene ID" value="ASIC022273"/>
</dbReference>
<dbReference type="EMBL" id="ATLV01027171">
    <property type="status" value="NOT_ANNOTATED_CDS"/>
    <property type="molecule type" value="Genomic_DNA"/>
</dbReference>
<dbReference type="Proteomes" id="UP000030765">
    <property type="component" value="Unassembled WGS sequence"/>
</dbReference>
<evidence type="ECO:0000256" key="1">
    <source>
        <dbReference type="SAM" id="MobiDB-lite"/>
    </source>
</evidence>
<feature type="region of interest" description="Disordered" evidence="1">
    <location>
        <begin position="306"/>
        <end position="341"/>
    </location>
</feature>
<accession>A0A084WUX2</accession>
<feature type="compositionally biased region" description="Low complexity" evidence="1">
    <location>
        <begin position="61"/>
        <end position="72"/>
    </location>
</feature>
<evidence type="ECO:0000313" key="2">
    <source>
        <dbReference type="EMBL" id="KFB54016.1"/>
    </source>
</evidence>
<organism evidence="2">
    <name type="scientific">Anopheles sinensis</name>
    <name type="common">Mosquito</name>
    <dbReference type="NCBI Taxonomy" id="74873"/>
    <lineage>
        <taxon>Eukaryota</taxon>
        <taxon>Metazoa</taxon>
        <taxon>Ecdysozoa</taxon>
        <taxon>Arthropoda</taxon>
        <taxon>Hexapoda</taxon>
        <taxon>Insecta</taxon>
        <taxon>Pterygota</taxon>
        <taxon>Neoptera</taxon>
        <taxon>Endopterygota</taxon>
        <taxon>Diptera</taxon>
        <taxon>Nematocera</taxon>
        <taxon>Culicoidea</taxon>
        <taxon>Culicidae</taxon>
        <taxon>Anophelinae</taxon>
        <taxon>Anopheles</taxon>
    </lineage>
</organism>
<feature type="region of interest" description="Disordered" evidence="1">
    <location>
        <begin position="39"/>
        <end position="72"/>
    </location>
</feature>
<dbReference type="VEuPathDB" id="VectorBase:ASIC022273"/>
<evidence type="ECO:0000313" key="4">
    <source>
        <dbReference type="Proteomes" id="UP000030765"/>
    </source>
</evidence>
<proteinExistence type="predicted"/>
<dbReference type="VEuPathDB" id="VectorBase:ASIS016534"/>
<feature type="compositionally biased region" description="Low complexity" evidence="1">
    <location>
        <begin position="321"/>
        <end position="330"/>
    </location>
</feature>
<keyword evidence="4" id="KW-1185">Reference proteome</keyword>